<evidence type="ECO:0000313" key="2">
    <source>
        <dbReference type="EMBL" id="KAJ1181225.1"/>
    </source>
</evidence>
<reference evidence="2" key="1">
    <citation type="journal article" date="2022" name="bioRxiv">
        <title>Sequencing and chromosome-scale assembly of the giantPleurodeles waltlgenome.</title>
        <authorList>
            <person name="Brown T."/>
            <person name="Elewa A."/>
            <person name="Iarovenko S."/>
            <person name="Subramanian E."/>
            <person name="Araus A.J."/>
            <person name="Petzold A."/>
            <person name="Susuki M."/>
            <person name="Suzuki K.-i.T."/>
            <person name="Hayashi T."/>
            <person name="Toyoda A."/>
            <person name="Oliveira C."/>
            <person name="Osipova E."/>
            <person name="Leigh N.D."/>
            <person name="Simon A."/>
            <person name="Yun M.H."/>
        </authorList>
    </citation>
    <scope>NUCLEOTIDE SEQUENCE</scope>
    <source>
        <strain evidence="2">20211129_DDA</strain>
        <tissue evidence="2">Liver</tissue>
    </source>
</reference>
<evidence type="ECO:0000256" key="1">
    <source>
        <dbReference type="SAM" id="MobiDB-lite"/>
    </source>
</evidence>
<dbReference type="AlphaFoldDB" id="A0AAV7TWT7"/>
<feature type="compositionally biased region" description="Basic residues" evidence="1">
    <location>
        <begin position="35"/>
        <end position="45"/>
    </location>
</feature>
<feature type="compositionally biased region" description="Basic residues" evidence="1">
    <location>
        <begin position="55"/>
        <end position="64"/>
    </location>
</feature>
<sequence>MRTRRSPGAPLGTAKLTLKYLEQLQPIKETTRTGRSARRADQRRRRQEEDDAVRRGRPTPKKNRREVQEARRSEQTGHALGRTWLSERFRCDLLVAAQQPHRAVQNLHQPRNTLTSGRSEDEEGHRLAGIYKQTVGYCYDWTLVTMAT</sequence>
<gene>
    <name evidence="2" type="ORF">NDU88_006435</name>
</gene>
<feature type="region of interest" description="Disordered" evidence="1">
    <location>
        <begin position="25"/>
        <end position="79"/>
    </location>
</feature>
<dbReference type="Proteomes" id="UP001066276">
    <property type="component" value="Chromosome 3_2"/>
</dbReference>
<evidence type="ECO:0000313" key="3">
    <source>
        <dbReference type="Proteomes" id="UP001066276"/>
    </source>
</evidence>
<protein>
    <submittedName>
        <fullName evidence="2">Uncharacterized protein</fullName>
    </submittedName>
</protein>
<dbReference type="EMBL" id="JANPWB010000006">
    <property type="protein sequence ID" value="KAJ1181225.1"/>
    <property type="molecule type" value="Genomic_DNA"/>
</dbReference>
<keyword evidence="3" id="KW-1185">Reference proteome</keyword>
<accession>A0AAV7TWT7</accession>
<feature type="compositionally biased region" description="Basic and acidic residues" evidence="1">
    <location>
        <begin position="65"/>
        <end position="75"/>
    </location>
</feature>
<name>A0AAV7TWT7_PLEWA</name>
<organism evidence="2 3">
    <name type="scientific">Pleurodeles waltl</name>
    <name type="common">Iberian ribbed newt</name>
    <dbReference type="NCBI Taxonomy" id="8319"/>
    <lineage>
        <taxon>Eukaryota</taxon>
        <taxon>Metazoa</taxon>
        <taxon>Chordata</taxon>
        <taxon>Craniata</taxon>
        <taxon>Vertebrata</taxon>
        <taxon>Euteleostomi</taxon>
        <taxon>Amphibia</taxon>
        <taxon>Batrachia</taxon>
        <taxon>Caudata</taxon>
        <taxon>Salamandroidea</taxon>
        <taxon>Salamandridae</taxon>
        <taxon>Pleurodelinae</taxon>
        <taxon>Pleurodeles</taxon>
    </lineage>
</organism>
<comment type="caution">
    <text evidence="2">The sequence shown here is derived from an EMBL/GenBank/DDBJ whole genome shotgun (WGS) entry which is preliminary data.</text>
</comment>
<proteinExistence type="predicted"/>